<proteinExistence type="predicted"/>
<evidence type="ECO:0000313" key="3">
    <source>
        <dbReference type="Proteomes" id="UP001386955"/>
    </source>
</evidence>
<keyword evidence="1" id="KW-0812">Transmembrane</keyword>
<accession>A0AAN9XK02</accession>
<sequence>MLIRPKVIDDFKKLRIPTKAYSKERRMRQVYKKLRPRQAELLQISHLTFSICFPFVASFLFSSLQFAASHTSNYSQTPSQACLC</sequence>
<comment type="caution">
    <text evidence="2">The sequence shown here is derived from an EMBL/GenBank/DDBJ whole genome shotgun (WGS) entry which is preliminary data.</text>
</comment>
<gene>
    <name evidence="2" type="ORF">VNO78_15534</name>
</gene>
<feature type="transmembrane region" description="Helical" evidence="1">
    <location>
        <begin position="41"/>
        <end position="61"/>
    </location>
</feature>
<protein>
    <submittedName>
        <fullName evidence="2">Uncharacterized protein</fullName>
    </submittedName>
</protein>
<evidence type="ECO:0000256" key="1">
    <source>
        <dbReference type="SAM" id="Phobius"/>
    </source>
</evidence>
<reference evidence="2 3" key="1">
    <citation type="submission" date="2024-01" db="EMBL/GenBank/DDBJ databases">
        <title>The genomes of 5 underutilized Papilionoideae crops provide insights into root nodulation and disease resistanc.</title>
        <authorList>
            <person name="Jiang F."/>
        </authorList>
    </citation>
    <scope>NUCLEOTIDE SEQUENCE [LARGE SCALE GENOMIC DNA]</scope>
    <source>
        <strain evidence="2">DUOXIRENSHENG_FW03</strain>
        <tissue evidence="2">Leaves</tissue>
    </source>
</reference>
<keyword evidence="1" id="KW-1133">Transmembrane helix</keyword>
<keyword evidence="3" id="KW-1185">Reference proteome</keyword>
<keyword evidence="1" id="KW-0472">Membrane</keyword>
<dbReference type="AlphaFoldDB" id="A0AAN9XK02"/>
<name>A0AAN9XK02_PSOTE</name>
<dbReference type="Proteomes" id="UP001386955">
    <property type="component" value="Unassembled WGS sequence"/>
</dbReference>
<evidence type="ECO:0000313" key="2">
    <source>
        <dbReference type="EMBL" id="KAK7394993.1"/>
    </source>
</evidence>
<organism evidence="2 3">
    <name type="scientific">Psophocarpus tetragonolobus</name>
    <name type="common">Winged bean</name>
    <name type="synonym">Dolichos tetragonolobus</name>
    <dbReference type="NCBI Taxonomy" id="3891"/>
    <lineage>
        <taxon>Eukaryota</taxon>
        <taxon>Viridiplantae</taxon>
        <taxon>Streptophyta</taxon>
        <taxon>Embryophyta</taxon>
        <taxon>Tracheophyta</taxon>
        <taxon>Spermatophyta</taxon>
        <taxon>Magnoliopsida</taxon>
        <taxon>eudicotyledons</taxon>
        <taxon>Gunneridae</taxon>
        <taxon>Pentapetalae</taxon>
        <taxon>rosids</taxon>
        <taxon>fabids</taxon>
        <taxon>Fabales</taxon>
        <taxon>Fabaceae</taxon>
        <taxon>Papilionoideae</taxon>
        <taxon>50 kb inversion clade</taxon>
        <taxon>NPAAA clade</taxon>
        <taxon>indigoferoid/millettioid clade</taxon>
        <taxon>Phaseoleae</taxon>
        <taxon>Psophocarpus</taxon>
    </lineage>
</organism>
<dbReference type="EMBL" id="JAYMYS010000004">
    <property type="protein sequence ID" value="KAK7394993.1"/>
    <property type="molecule type" value="Genomic_DNA"/>
</dbReference>